<dbReference type="AlphaFoldDB" id="E1SV90"/>
<organism evidence="11 12">
    <name type="scientific">Ferrimonas balearica (strain DSM 9799 / CCM 4581 / KCTC 23876 / PAT)</name>
    <dbReference type="NCBI Taxonomy" id="550540"/>
    <lineage>
        <taxon>Bacteria</taxon>
        <taxon>Pseudomonadati</taxon>
        <taxon>Pseudomonadota</taxon>
        <taxon>Gammaproteobacteria</taxon>
        <taxon>Alteromonadales</taxon>
        <taxon>Ferrimonadaceae</taxon>
        <taxon>Ferrimonas</taxon>
    </lineage>
</organism>
<evidence type="ECO:0000256" key="9">
    <source>
        <dbReference type="HAMAP-Rule" id="MF_01852"/>
    </source>
</evidence>
<evidence type="ECO:0000313" key="12">
    <source>
        <dbReference type="Proteomes" id="UP000006683"/>
    </source>
</evidence>
<dbReference type="SUPFAM" id="SSF55821">
    <property type="entry name" value="YrdC/RibB"/>
    <property type="match status" value="1"/>
</dbReference>
<evidence type="ECO:0000256" key="6">
    <source>
        <dbReference type="ARBA" id="ARBA00022741"/>
    </source>
</evidence>
<protein>
    <recommendedName>
        <fullName evidence="9">Threonylcarbamoyl-AMP synthase</fullName>
        <shortName evidence="9">TC-AMP synthase</shortName>
        <ecNumber evidence="9">2.7.7.87</ecNumber>
    </recommendedName>
    <alternativeName>
        <fullName evidence="9">L-threonylcarbamoyladenylate synthase</fullName>
    </alternativeName>
    <alternativeName>
        <fullName evidence="9">t(6)A37 threonylcarbamoyladenosine biosynthesis protein TsaC</fullName>
    </alternativeName>
    <alternativeName>
        <fullName evidence="9">tRNA threonylcarbamoyladenosine biosynthesis protein TsaC</fullName>
    </alternativeName>
</protein>
<dbReference type="GO" id="GO:0005737">
    <property type="term" value="C:cytoplasm"/>
    <property type="evidence" value="ECO:0007669"/>
    <property type="project" value="UniProtKB-SubCell"/>
</dbReference>
<evidence type="ECO:0000256" key="2">
    <source>
        <dbReference type="ARBA" id="ARBA00022490"/>
    </source>
</evidence>
<dbReference type="InterPro" id="IPR006070">
    <property type="entry name" value="Sua5-like_dom"/>
</dbReference>
<dbReference type="GeneID" id="67180273"/>
<dbReference type="Pfam" id="PF01300">
    <property type="entry name" value="Sua5_yciO_yrdC"/>
    <property type="match status" value="1"/>
</dbReference>
<dbReference type="GO" id="GO:0006450">
    <property type="term" value="P:regulation of translational fidelity"/>
    <property type="evidence" value="ECO:0007669"/>
    <property type="project" value="TreeGrafter"/>
</dbReference>
<keyword evidence="4 9" id="KW-0819">tRNA processing</keyword>
<dbReference type="RefSeq" id="WP_013343550.1">
    <property type="nucleotide sequence ID" value="NC_014541.1"/>
</dbReference>
<evidence type="ECO:0000259" key="10">
    <source>
        <dbReference type="PROSITE" id="PS51163"/>
    </source>
</evidence>
<name>E1SV90_FERBD</name>
<gene>
    <name evidence="9" type="primary">tsaC</name>
    <name evidence="11" type="ordered locus">Fbal_0030</name>
</gene>
<keyword evidence="7 9" id="KW-0067">ATP-binding</keyword>
<dbReference type="Gene3D" id="3.90.870.10">
    <property type="entry name" value="DHBP synthase"/>
    <property type="match status" value="1"/>
</dbReference>
<sequence length="187" mass="19725">MSRMLTVSEGAALMAKGGVVAYPTEAVFGLGCDPSNEEAVSRLLDIKQRPVEKGLILIAANYGQLLPFVNDSALPDARREAVMARWPGPTTWVMPAQPSVPGWVTGQFDTLAVRVTDHAIAADLCRAFGGPVVSTSANLTGQPPCRSADEVLAALGDRVDGVVMGDVGGRKDPSMILDAMTDQVFRT</sequence>
<dbReference type="HAMAP" id="MF_01852">
    <property type="entry name" value="TsaC"/>
    <property type="match status" value="1"/>
</dbReference>
<keyword evidence="2 9" id="KW-0963">Cytoplasm</keyword>
<keyword evidence="12" id="KW-1185">Reference proteome</keyword>
<dbReference type="Proteomes" id="UP000006683">
    <property type="component" value="Chromosome"/>
</dbReference>
<dbReference type="GO" id="GO:0005524">
    <property type="term" value="F:ATP binding"/>
    <property type="evidence" value="ECO:0007669"/>
    <property type="project" value="UniProtKB-UniRule"/>
</dbReference>
<keyword evidence="5 9" id="KW-0548">Nucleotidyltransferase</keyword>
<dbReference type="PROSITE" id="PS51163">
    <property type="entry name" value="YRDC"/>
    <property type="match status" value="1"/>
</dbReference>
<proteinExistence type="inferred from homology"/>
<dbReference type="eggNOG" id="COG0009">
    <property type="taxonomic scope" value="Bacteria"/>
</dbReference>
<dbReference type="PANTHER" id="PTHR17490">
    <property type="entry name" value="SUA5"/>
    <property type="match status" value="1"/>
</dbReference>
<evidence type="ECO:0000256" key="8">
    <source>
        <dbReference type="ARBA" id="ARBA00048366"/>
    </source>
</evidence>
<dbReference type="STRING" id="550540.Fbal_0030"/>
<evidence type="ECO:0000256" key="3">
    <source>
        <dbReference type="ARBA" id="ARBA00022679"/>
    </source>
</evidence>
<dbReference type="PANTHER" id="PTHR17490:SF18">
    <property type="entry name" value="THREONYLCARBAMOYL-AMP SYNTHASE"/>
    <property type="match status" value="1"/>
</dbReference>
<dbReference type="EMBL" id="CP002209">
    <property type="protein sequence ID" value="ADN74244.1"/>
    <property type="molecule type" value="Genomic_DNA"/>
</dbReference>
<evidence type="ECO:0000256" key="1">
    <source>
        <dbReference type="ARBA" id="ARBA00004496"/>
    </source>
</evidence>
<dbReference type="NCBIfam" id="TIGR00057">
    <property type="entry name" value="L-threonylcarbamoyladenylate synthase"/>
    <property type="match status" value="1"/>
</dbReference>
<evidence type="ECO:0000256" key="5">
    <source>
        <dbReference type="ARBA" id="ARBA00022695"/>
    </source>
</evidence>
<dbReference type="EC" id="2.7.7.87" evidence="9"/>
<comment type="catalytic activity">
    <reaction evidence="8 9">
        <text>L-threonine + hydrogencarbonate + ATP = L-threonylcarbamoyladenylate + diphosphate + H2O</text>
        <dbReference type="Rhea" id="RHEA:36407"/>
        <dbReference type="ChEBI" id="CHEBI:15377"/>
        <dbReference type="ChEBI" id="CHEBI:17544"/>
        <dbReference type="ChEBI" id="CHEBI:30616"/>
        <dbReference type="ChEBI" id="CHEBI:33019"/>
        <dbReference type="ChEBI" id="CHEBI:57926"/>
        <dbReference type="ChEBI" id="CHEBI:73682"/>
        <dbReference type="EC" id="2.7.7.87"/>
    </reaction>
</comment>
<reference evidence="11 12" key="1">
    <citation type="journal article" date="2010" name="Stand. Genomic Sci.">
        <title>Complete genome sequence of Ferrimonas balearica type strain (PAT).</title>
        <authorList>
            <person name="Nolan M."/>
            <person name="Sikorski J."/>
            <person name="Davenport K."/>
            <person name="Lucas S."/>
            <person name="Glavina Del Rio T."/>
            <person name="Tice H."/>
            <person name="Cheng J."/>
            <person name="Goodwin L."/>
            <person name="Pitluck S."/>
            <person name="Liolios K."/>
            <person name="Ivanova N."/>
            <person name="Mavromatis K."/>
            <person name="Ovchinnikova G."/>
            <person name="Pati A."/>
            <person name="Chen A."/>
            <person name="Palaniappan K."/>
            <person name="Land M."/>
            <person name="Hauser L."/>
            <person name="Chang Y."/>
            <person name="Jeffries C."/>
            <person name="Tapia R."/>
            <person name="Brettin T."/>
            <person name="Detter J."/>
            <person name="Han C."/>
            <person name="Yasawong M."/>
            <person name="Rohde M."/>
            <person name="Tindall B."/>
            <person name="Goker M."/>
            <person name="Woyke T."/>
            <person name="Bristow J."/>
            <person name="Eisen J."/>
            <person name="Markowitz V."/>
            <person name="Hugenholtz P."/>
            <person name="Kyrpides N."/>
            <person name="Klenk H."/>
            <person name="Lapidus A."/>
        </authorList>
    </citation>
    <scope>NUCLEOTIDE SEQUENCE [LARGE SCALE GENOMIC DNA]</scope>
    <source>
        <strain evidence="12">DSM 9799 / CCM 4581 / KCTC 23876 / PAT</strain>
    </source>
</reference>
<accession>E1SV90</accession>
<dbReference type="GO" id="GO:0061710">
    <property type="term" value="F:L-threonylcarbamoyladenylate synthase"/>
    <property type="evidence" value="ECO:0007669"/>
    <property type="project" value="UniProtKB-EC"/>
</dbReference>
<keyword evidence="3 9" id="KW-0808">Transferase</keyword>
<dbReference type="InterPro" id="IPR023535">
    <property type="entry name" value="TC-AMP_synthase"/>
</dbReference>
<comment type="similarity">
    <text evidence="9">Belongs to the SUA5 family. TsaC subfamily.</text>
</comment>
<comment type="subcellular location">
    <subcellularLocation>
        <location evidence="1 9">Cytoplasm</location>
    </subcellularLocation>
</comment>
<comment type="function">
    <text evidence="9">Required for the formation of a threonylcarbamoyl group on adenosine at position 37 (t(6)A37) in tRNAs that read codons beginning with adenine. Catalyzes the conversion of L-threonine, HCO(3)(-)/CO(2) and ATP to give threonylcarbamoyl-AMP (TC-AMP) as the acyladenylate intermediate, with the release of diphosphate.</text>
</comment>
<dbReference type="GO" id="GO:0003725">
    <property type="term" value="F:double-stranded RNA binding"/>
    <property type="evidence" value="ECO:0007669"/>
    <property type="project" value="InterPro"/>
</dbReference>
<dbReference type="KEGG" id="fbl:Fbal_0030"/>
<dbReference type="FunFam" id="3.90.870.10:FF:000004">
    <property type="entry name" value="Threonylcarbamoyl-AMP synthase"/>
    <property type="match status" value="1"/>
</dbReference>
<dbReference type="GO" id="GO:0000049">
    <property type="term" value="F:tRNA binding"/>
    <property type="evidence" value="ECO:0007669"/>
    <property type="project" value="TreeGrafter"/>
</dbReference>
<dbReference type="InterPro" id="IPR017945">
    <property type="entry name" value="DHBP_synth_RibB-like_a/b_dom"/>
</dbReference>
<dbReference type="GO" id="GO:0002949">
    <property type="term" value="P:tRNA threonylcarbamoyladenosine modification"/>
    <property type="evidence" value="ECO:0007669"/>
    <property type="project" value="UniProtKB-UniRule"/>
</dbReference>
<dbReference type="HOGENOM" id="CLU_031397_6_0_6"/>
<dbReference type="InterPro" id="IPR050156">
    <property type="entry name" value="TC-AMP_synthase_SUA5"/>
</dbReference>
<evidence type="ECO:0000256" key="7">
    <source>
        <dbReference type="ARBA" id="ARBA00022840"/>
    </source>
</evidence>
<feature type="domain" description="YrdC-like" evidence="10">
    <location>
        <begin position="4"/>
        <end position="187"/>
    </location>
</feature>
<keyword evidence="6 9" id="KW-0547">Nucleotide-binding</keyword>
<evidence type="ECO:0000313" key="11">
    <source>
        <dbReference type="EMBL" id="ADN74244.1"/>
    </source>
</evidence>
<evidence type="ECO:0000256" key="4">
    <source>
        <dbReference type="ARBA" id="ARBA00022694"/>
    </source>
</evidence>